<evidence type="ECO:0000313" key="1">
    <source>
        <dbReference type="EMBL" id="AUV61898.1"/>
    </source>
</evidence>
<dbReference type="EMBL" id="MG775260">
    <property type="protein sequence ID" value="AUV61898.1"/>
    <property type="molecule type" value="Genomic_DNA"/>
</dbReference>
<accession>A0A2K9VHY8</accession>
<keyword evidence="2" id="KW-1185">Reference proteome</keyword>
<dbReference type="Proteomes" id="UP000240903">
    <property type="component" value="Segment"/>
</dbReference>
<gene>
    <name evidence="1" type="ORF">PsPhLittlefix_gp83</name>
</gene>
<reference evidence="2" key="1">
    <citation type="submission" date="2018-01" db="EMBL/GenBank/DDBJ databases">
        <title>Pseudomonas phages infecting Pseudomonas sp. isolated from Prunus avium.</title>
        <authorList>
            <person name="Colberg O."/>
            <person name="Carstens A.B."/>
            <person name="Kot W."/>
            <person name="Hansen L.H."/>
        </authorList>
    </citation>
    <scope>NUCLEOTIDE SEQUENCE [LARGE SCALE GENOMIC DNA]</scope>
</reference>
<proteinExistence type="predicted"/>
<name>A0A2K9VHY8_9CAUD</name>
<protein>
    <submittedName>
        <fullName evidence="1">Uncharacterized protein</fullName>
    </submittedName>
</protein>
<organism evidence="1 2">
    <name type="scientific">Pseudomonas phage Littlefix</name>
    <dbReference type="NCBI Taxonomy" id="2079289"/>
    <lineage>
        <taxon>Viruses</taxon>
        <taxon>Duplodnaviria</taxon>
        <taxon>Heunggongvirae</taxon>
        <taxon>Uroviricota</taxon>
        <taxon>Caudoviricetes</taxon>
        <taxon>Schitoviridae</taxon>
        <taxon>Littlefixvirus</taxon>
        <taxon>Littlefixvirus littlefix</taxon>
    </lineage>
</organism>
<evidence type="ECO:0000313" key="2">
    <source>
        <dbReference type="Proteomes" id="UP000240903"/>
    </source>
</evidence>
<sequence length="109" mass="12527">MARTKGFRQIKFTDEQLAELKKRYEAGESTTKLSRIYGMHPTTTVTYLRQLGAVIKPAHAPSAVTEAQLGQVADLKSKGYTWAQMGELFKVNDKTLRHAYYRYLKRDEQ</sequence>